<dbReference type="RefSeq" id="WP_087512801.1">
    <property type="nucleotide sequence ID" value="NZ_CP032134.1"/>
</dbReference>
<evidence type="ECO:0008006" key="4">
    <source>
        <dbReference type="Google" id="ProtNLM"/>
    </source>
</evidence>
<dbReference type="KEGG" id="achi:CDG60_15840"/>
<protein>
    <recommendedName>
        <fullName evidence="4">Toxin CptA</fullName>
    </recommendedName>
</protein>
<reference evidence="3" key="1">
    <citation type="submission" date="2018-09" db="EMBL/GenBank/DDBJ databases">
        <title>The complete genome of Acinetobacter sp. strain WCHAc010005.</title>
        <authorList>
            <person name="Hu Y."/>
            <person name="Long H."/>
            <person name="Feng Y."/>
            <person name="Zong Z."/>
        </authorList>
    </citation>
    <scope>NUCLEOTIDE SEQUENCE [LARGE SCALE GENOMIC DNA]</scope>
    <source>
        <strain evidence="3">WCHAc010005</strain>
    </source>
</reference>
<proteinExistence type="predicted"/>
<name>A0A3B7LY89_9GAMM</name>
<keyword evidence="1" id="KW-1133">Transmembrane helix</keyword>
<keyword evidence="1" id="KW-0472">Membrane</keyword>
<keyword evidence="1" id="KW-0812">Transmembrane</keyword>
<dbReference type="EMBL" id="CP032134">
    <property type="protein sequence ID" value="AXY57900.1"/>
    <property type="molecule type" value="Genomic_DNA"/>
</dbReference>
<dbReference type="Proteomes" id="UP000263753">
    <property type="component" value="Chromosome"/>
</dbReference>
<sequence length="126" mass="14491">MADLSFNVGRSRTGCAIQILALMLVLTALYQVLSPGIWLVGVCIAVYSLIRLNGNQKPFVLSRLDHQLWSVTEQGKSSQLEIEKILDFQLLVIICFHQKEDQNRIIWRDQLSYKQWKSIKTLAEML</sequence>
<gene>
    <name evidence="2" type="ORF">CDG60_15840</name>
</gene>
<evidence type="ECO:0000313" key="3">
    <source>
        <dbReference type="Proteomes" id="UP000263753"/>
    </source>
</evidence>
<organism evidence="2 3">
    <name type="scientific">Acinetobacter chinensis</name>
    <dbReference type="NCBI Taxonomy" id="2004650"/>
    <lineage>
        <taxon>Bacteria</taxon>
        <taxon>Pseudomonadati</taxon>
        <taxon>Pseudomonadota</taxon>
        <taxon>Gammaproteobacteria</taxon>
        <taxon>Moraxellales</taxon>
        <taxon>Moraxellaceae</taxon>
        <taxon>Acinetobacter</taxon>
    </lineage>
</organism>
<accession>A0A3B7LY89</accession>
<feature type="transmembrane region" description="Helical" evidence="1">
    <location>
        <begin position="36"/>
        <end position="54"/>
    </location>
</feature>
<evidence type="ECO:0000313" key="2">
    <source>
        <dbReference type="EMBL" id="AXY57900.1"/>
    </source>
</evidence>
<evidence type="ECO:0000256" key="1">
    <source>
        <dbReference type="SAM" id="Phobius"/>
    </source>
</evidence>
<dbReference type="AlphaFoldDB" id="A0A3B7LY89"/>